<organism evidence="4 5">
    <name type="scientific">Rahnella sp. (strain Y9602)</name>
    <dbReference type="NCBI Taxonomy" id="2703885"/>
    <lineage>
        <taxon>Bacteria</taxon>
        <taxon>Pseudomonadati</taxon>
        <taxon>Pseudomonadota</taxon>
        <taxon>Gammaproteobacteria</taxon>
        <taxon>Enterobacterales</taxon>
        <taxon>Yersiniaceae</taxon>
        <taxon>Rahnella</taxon>
    </lineage>
</organism>
<dbReference type="AlphaFoldDB" id="A0A0H3FGI7"/>
<dbReference type="RefSeq" id="WP_013578108.1">
    <property type="nucleotide sequence ID" value="NC_015062.1"/>
</dbReference>
<dbReference type="InterPro" id="IPR025543">
    <property type="entry name" value="Dodecin-like"/>
</dbReference>
<dbReference type="InterPro" id="IPR036275">
    <property type="entry name" value="YdgH-like_sf"/>
</dbReference>
<proteinExistence type="predicted"/>
<dbReference type="OrthoDB" id="6428780at2"/>
<evidence type="ECO:0000313" key="5">
    <source>
        <dbReference type="Proteomes" id="UP000007257"/>
    </source>
</evidence>
<evidence type="ECO:0000259" key="3">
    <source>
        <dbReference type="Pfam" id="PF07338"/>
    </source>
</evidence>
<dbReference type="Pfam" id="PF07338">
    <property type="entry name" value="YdgH_BhsA-like"/>
    <property type="match status" value="1"/>
</dbReference>
<keyword evidence="4" id="KW-0614">Plasmid</keyword>
<feature type="signal peptide" evidence="2">
    <location>
        <begin position="1"/>
        <end position="22"/>
    </location>
</feature>
<feature type="domain" description="YdgH/BhsA/McbA-like" evidence="3">
    <location>
        <begin position="24"/>
        <end position="73"/>
    </location>
</feature>
<protein>
    <recommendedName>
        <fullName evidence="3">YdgH/BhsA/McbA-like domain-containing protein</fullName>
    </recommendedName>
</protein>
<dbReference type="Proteomes" id="UP000007257">
    <property type="component" value="Plasmid pRAHAQ01"/>
</dbReference>
<dbReference type="KEGG" id="rah:Rahaq_4848"/>
<dbReference type="EMBL" id="CP002506">
    <property type="protein sequence ID" value="ADW76427.1"/>
    <property type="molecule type" value="Genomic_DNA"/>
</dbReference>
<reference evidence="4 5" key="2">
    <citation type="journal article" date="2012" name="J. Bacteriol.">
        <title>Complete Genome Sequence of Rahnella sp. Strain Y9602, a Gammaproteobacterium Isolate from Metal- and Radionuclide-Contaminated Soil.</title>
        <authorList>
            <person name="Martinez R.J."/>
            <person name="Bruce D."/>
            <person name="Detter C."/>
            <person name="Goodwin L.A."/>
            <person name="Han J."/>
            <person name="Han C.S."/>
            <person name="Held B."/>
            <person name="Land M.L."/>
            <person name="Mikhailova N."/>
            <person name="Nolan M."/>
            <person name="Pennacchio L."/>
            <person name="Pitluck S."/>
            <person name="Tapia R."/>
            <person name="Woyke T."/>
            <person name="Sobecky P.A."/>
        </authorList>
    </citation>
    <scope>NUCLEOTIDE SEQUENCE [LARGE SCALE GENOMIC DNA]</scope>
    <source>
        <strain evidence="4 5">Y9602</strain>
        <plasmid evidence="4 5">pRAHAQ01</plasmid>
    </source>
</reference>
<evidence type="ECO:0000256" key="1">
    <source>
        <dbReference type="ARBA" id="ARBA00022729"/>
    </source>
</evidence>
<dbReference type="Gene3D" id="3.30.1660.10">
    <property type="entry name" value="Flavin-binding protein dodecin"/>
    <property type="match status" value="1"/>
</dbReference>
<reference evidence="5" key="1">
    <citation type="submission" date="2011-01" db="EMBL/GenBank/DDBJ databases">
        <title>Complete sequence of plasmid1 of Rahnella sp. Y9602.</title>
        <authorList>
            <consortium name="US DOE Joint Genome Institute"/>
            <person name="Lucas S."/>
            <person name="Copeland A."/>
            <person name="Lapidus A."/>
            <person name="Cheng J.-F."/>
            <person name="Goodwin L."/>
            <person name="Pitluck S."/>
            <person name="Lu M."/>
            <person name="Detter J.C."/>
            <person name="Han C."/>
            <person name="Tapia R."/>
            <person name="Land M."/>
            <person name="Hauser L."/>
            <person name="Kyrpides N."/>
            <person name="Ivanova N."/>
            <person name="Ovchinnikova G."/>
            <person name="Pagani I."/>
            <person name="Sobecky P.A."/>
            <person name="Martinez R.J."/>
            <person name="Woyke T."/>
        </authorList>
    </citation>
    <scope>NUCLEOTIDE SEQUENCE [LARGE SCALE GENOMIC DNA]</scope>
    <source>
        <strain evidence="5">Y9602</strain>
        <plasmid evidence="5">pRAHAQ01</plasmid>
    </source>
</reference>
<evidence type="ECO:0000256" key="2">
    <source>
        <dbReference type="SAM" id="SignalP"/>
    </source>
</evidence>
<dbReference type="HOGENOM" id="CLU_158602_2_1_6"/>
<keyword evidence="1 2" id="KW-0732">Signal</keyword>
<dbReference type="InterPro" id="IPR010854">
    <property type="entry name" value="YdgH/BhsA/McbA-like_dom"/>
</dbReference>
<geneLocation type="plasmid" evidence="4 5">
    <name>pRAHAQ01</name>
</geneLocation>
<sequence precursor="true">MKSIKIFVVAAALATVSFGSFAAEIGTVSASGNTLEGLESTFAAKAAAAGATSYKIIEAGGQNRLHGTAVLYK</sequence>
<dbReference type="eggNOG" id="ENOG5032ZBU">
    <property type="taxonomic scope" value="Bacteria"/>
</dbReference>
<dbReference type="SUPFAM" id="SSF159871">
    <property type="entry name" value="YdgH-like"/>
    <property type="match status" value="1"/>
</dbReference>
<feature type="chain" id="PRO_5002609257" description="YdgH/BhsA/McbA-like domain-containing protein" evidence="2">
    <location>
        <begin position="23"/>
        <end position="73"/>
    </location>
</feature>
<name>A0A0H3FGI7_RAHSY</name>
<accession>A0A0H3FGI7</accession>
<gene>
    <name evidence="4" type="ordered locus">Rahaq_4848</name>
</gene>
<evidence type="ECO:0000313" key="4">
    <source>
        <dbReference type="EMBL" id="ADW76427.1"/>
    </source>
</evidence>